<protein>
    <recommendedName>
        <fullName evidence="3">WG repeat protein</fullName>
    </recommendedName>
</protein>
<comment type="caution">
    <text evidence="1">The sequence shown here is derived from an EMBL/GenBank/DDBJ whole genome shotgun (WGS) entry which is preliminary data.</text>
</comment>
<name>A0A2V4XWI2_9FLAO</name>
<evidence type="ECO:0000313" key="2">
    <source>
        <dbReference type="Proteomes" id="UP000248054"/>
    </source>
</evidence>
<dbReference type="OrthoDB" id="662960at2"/>
<dbReference type="RefSeq" id="WP_110476390.1">
    <property type="nucleotide sequence ID" value="NZ_BMWQ01000009.1"/>
</dbReference>
<sequence>MITKYVLYLFLFSVTFTYGQFVPSSQNPKFNSSINPKYTTSINPKYNSRINPKYNPSINPNYSSDINPKYSSHINPKYNSKINPEFNSEINPKYNSKLKPSNGPWDGMYMFDEEANLIGFLVYANSDMYLLYDIQNKWKGYFVRSNSNFNLFSLDAEWTGQYLCSDSKNGFNLFNPNGEWTGSYVK</sequence>
<proteinExistence type="predicted"/>
<evidence type="ECO:0008006" key="3">
    <source>
        <dbReference type="Google" id="ProtNLM"/>
    </source>
</evidence>
<gene>
    <name evidence="1" type="ORF">DFQ11_1088</name>
</gene>
<dbReference type="EMBL" id="QJTD01000008">
    <property type="protein sequence ID" value="PYE79984.1"/>
    <property type="molecule type" value="Genomic_DNA"/>
</dbReference>
<organism evidence="1 2">
    <name type="scientific">Winogradskyella epiphytica</name>
    <dbReference type="NCBI Taxonomy" id="262005"/>
    <lineage>
        <taxon>Bacteria</taxon>
        <taxon>Pseudomonadati</taxon>
        <taxon>Bacteroidota</taxon>
        <taxon>Flavobacteriia</taxon>
        <taxon>Flavobacteriales</taxon>
        <taxon>Flavobacteriaceae</taxon>
        <taxon>Winogradskyella</taxon>
    </lineage>
</organism>
<dbReference type="AlphaFoldDB" id="A0A2V4XWI2"/>
<evidence type="ECO:0000313" key="1">
    <source>
        <dbReference type="EMBL" id="PYE79984.1"/>
    </source>
</evidence>
<dbReference type="Proteomes" id="UP000248054">
    <property type="component" value="Unassembled WGS sequence"/>
</dbReference>
<accession>A0A2V4XWI2</accession>
<reference evidence="1 2" key="1">
    <citation type="submission" date="2018-06" db="EMBL/GenBank/DDBJ databases">
        <title>Genomic Encyclopedia of Type Strains, Phase III (KMG-III): the genomes of soil and plant-associated and newly described type strains.</title>
        <authorList>
            <person name="Whitman W."/>
        </authorList>
    </citation>
    <scope>NUCLEOTIDE SEQUENCE [LARGE SCALE GENOMIC DNA]</scope>
    <source>
        <strain evidence="1 2">CECT 7945</strain>
    </source>
</reference>
<keyword evidence="2" id="KW-1185">Reference proteome</keyword>